<dbReference type="Proteomes" id="UP001218362">
    <property type="component" value="Chromosome"/>
</dbReference>
<feature type="region of interest" description="Disordered" evidence="1">
    <location>
        <begin position="128"/>
        <end position="152"/>
    </location>
</feature>
<evidence type="ECO:0000313" key="3">
    <source>
        <dbReference type="Proteomes" id="UP001218362"/>
    </source>
</evidence>
<evidence type="ECO:0000256" key="1">
    <source>
        <dbReference type="SAM" id="MobiDB-lite"/>
    </source>
</evidence>
<organism evidence="2 3">
    <name type="scientific">Candidatus Andeanibacterium colombiense</name>
    <dbReference type="NCBI Taxonomy" id="3121345"/>
    <lineage>
        <taxon>Bacteria</taxon>
        <taxon>Pseudomonadati</taxon>
        <taxon>Pseudomonadota</taxon>
        <taxon>Alphaproteobacteria</taxon>
        <taxon>Sphingomonadales</taxon>
        <taxon>Sphingomonadaceae</taxon>
        <taxon>Candidatus Andeanibacterium</taxon>
    </lineage>
</organism>
<protein>
    <submittedName>
        <fullName evidence="2">Uncharacterized protein</fullName>
    </submittedName>
</protein>
<dbReference type="AlphaFoldDB" id="A0AAJ5X7W3"/>
<dbReference type="KEGG" id="acob:P0Y56_11715"/>
<name>A0AAJ5X7W3_9SPHN</name>
<sequence>MRQSAKVAWIAGALLLTACGSGEKPPAPKPTAVEPEPDPVSLSFLPAEFHASGTEPFWSVTVAKGQLTYITPETQQAGGVTVPVVRANGAANALLTASIDGQPLQLLITPGPCSDGMSDKTYPWTVDRTLGDASADGCAEPPIRESESPEAP</sequence>
<accession>A0AAJ5X7W3</accession>
<proteinExistence type="predicted"/>
<reference evidence="2" key="1">
    <citation type="submission" date="2023-03" db="EMBL/GenBank/DDBJ databases">
        <title>Andean soil-derived lignocellulolytic bacterial consortium as a source of novel taxa and putative plastic-active enzymes.</title>
        <authorList>
            <person name="Diaz-Garcia L."/>
            <person name="Chuvochina M."/>
            <person name="Feuerriegel G."/>
            <person name="Bunk B."/>
            <person name="Sproer C."/>
            <person name="Streit W.R."/>
            <person name="Rodriguez L.M."/>
            <person name="Overmann J."/>
            <person name="Jimenez D.J."/>
        </authorList>
    </citation>
    <scope>NUCLEOTIDE SEQUENCE</scope>
    <source>
        <strain evidence="2">MAG 26</strain>
    </source>
</reference>
<evidence type="ECO:0000313" key="2">
    <source>
        <dbReference type="EMBL" id="WEK45694.1"/>
    </source>
</evidence>
<gene>
    <name evidence="2" type="ORF">P0Y56_11715</name>
</gene>
<feature type="compositionally biased region" description="Basic and acidic residues" evidence="1">
    <location>
        <begin position="142"/>
        <end position="152"/>
    </location>
</feature>
<dbReference type="EMBL" id="CP119316">
    <property type="protein sequence ID" value="WEK45694.1"/>
    <property type="molecule type" value="Genomic_DNA"/>
</dbReference>
<dbReference type="PROSITE" id="PS51257">
    <property type="entry name" value="PROKAR_LIPOPROTEIN"/>
    <property type="match status" value="1"/>
</dbReference>